<evidence type="ECO:0000256" key="1">
    <source>
        <dbReference type="SAM" id="Phobius"/>
    </source>
</evidence>
<proteinExistence type="predicted"/>
<evidence type="ECO:0008006" key="4">
    <source>
        <dbReference type="Google" id="ProtNLM"/>
    </source>
</evidence>
<feature type="transmembrane region" description="Helical" evidence="1">
    <location>
        <begin position="66"/>
        <end position="88"/>
    </location>
</feature>
<accession>A0ABP8RDY6</accession>
<keyword evidence="1" id="KW-0472">Membrane</keyword>
<feature type="transmembrane region" description="Helical" evidence="1">
    <location>
        <begin position="143"/>
        <end position="163"/>
    </location>
</feature>
<keyword evidence="1" id="KW-0812">Transmembrane</keyword>
<evidence type="ECO:0000313" key="2">
    <source>
        <dbReference type="EMBL" id="GAA4536448.1"/>
    </source>
</evidence>
<dbReference type="Proteomes" id="UP001501598">
    <property type="component" value="Unassembled WGS sequence"/>
</dbReference>
<name>A0ABP8RDY6_9PSEU</name>
<protein>
    <recommendedName>
        <fullName evidence="4">DUF2269 domain-containing protein</fullName>
    </recommendedName>
</protein>
<organism evidence="2 3">
    <name type="scientific">Pseudonocardia xishanensis</name>
    <dbReference type="NCBI Taxonomy" id="630995"/>
    <lineage>
        <taxon>Bacteria</taxon>
        <taxon>Bacillati</taxon>
        <taxon>Actinomycetota</taxon>
        <taxon>Actinomycetes</taxon>
        <taxon>Pseudonocardiales</taxon>
        <taxon>Pseudonocardiaceae</taxon>
        <taxon>Pseudonocardia</taxon>
    </lineage>
</organism>
<dbReference type="EMBL" id="BAABGT010000004">
    <property type="protein sequence ID" value="GAA4536448.1"/>
    <property type="molecule type" value="Genomic_DNA"/>
</dbReference>
<gene>
    <name evidence="2" type="ORF">GCM10023175_03460</name>
</gene>
<feature type="transmembrane region" description="Helical" evidence="1">
    <location>
        <begin position="23"/>
        <end position="46"/>
    </location>
</feature>
<comment type="caution">
    <text evidence="2">The sequence shown here is derived from an EMBL/GenBank/DDBJ whole genome shotgun (WGS) entry which is preliminary data.</text>
</comment>
<reference evidence="3" key="1">
    <citation type="journal article" date="2019" name="Int. J. Syst. Evol. Microbiol.">
        <title>The Global Catalogue of Microorganisms (GCM) 10K type strain sequencing project: providing services to taxonomists for standard genome sequencing and annotation.</title>
        <authorList>
            <consortium name="The Broad Institute Genomics Platform"/>
            <consortium name="The Broad Institute Genome Sequencing Center for Infectious Disease"/>
            <person name="Wu L."/>
            <person name="Ma J."/>
        </authorList>
    </citation>
    <scope>NUCLEOTIDE SEQUENCE [LARGE SCALE GENOMIC DNA]</scope>
    <source>
        <strain evidence="3">JCM 17906</strain>
    </source>
</reference>
<evidence type="ECO:0000313" key="3">
    <source>
        <dbReference type="Proteomes" id="UP001501598"/>
    </source>
</evidence>
<sequence length="172" mass="18225">MTTVTRPVRGPIRLPVPKPARTALLTVHIVSTAAWIGLDVALGLLVVVPMAAPEWTAACYQVLPLLFWPLVVVGVLSLLSGTALGLVTRWGLVRYWWVAIKLVVNLVLIVLVAVLLGPGLDAAGEYGRAVAAGETPTVEVPRLYMPPIVSTTALVVATALSVAKPKGRVRRS</sequence>
<dbReference type="RefSeq" id="WP_345411971.1">
    <property type="nucleotide sequence ID" value="NZ_BAABGT010000004.1"/>
</dbReference>
<keyword evidence="1" id="KW-1133">Transmembrane helix</keyword>
<keyword evidence="3" id="KW-1185">Reference proteome</keyword>
<feature type="transmembrane region" description="Helical" evidence="1">
    <location>
        <begin position="95"/>
        <end position="116"/>
    </location>
</feature>